<dbReference type="GO" id="GO:0005886">
    <property type="term" value="C:plasma membrane"/>
    <property type="evidence" value="ECO:0007669"/>
    <property type="project" value="UniProtKB-SubCell"/>
</dbReference>
<evidence type="ECO:0000313" key="9">
    <source>
        <dbReference type="EMBL" id="PJJ42701.1"/>
    </source>
</evidence>
<keyword evidence="2 7" id="KW-0813">Transport</keyword>
<dbReference type="SUPFAM" id="SSF161098">
    <property type="entry name" value="MetI-like"/>
    <property type="match status" value="1"/>
</dbReference>
<feature type="transmembrane region" description="Helical" evidence="7">
    <location>
        <begin position="509"/>
        <end position="532"/>
    </location>
</feature>
<keyword evidence="3" id="KW-1003">Cell membrane</keyword>
<evidence type="ECO:0000256" key="2">
    <source>
        <dbReference type="ARBA" id="ARBA00022448"/>
    </source>
</evidence>
<proteinExistence type="inferred from homology"/>
<evidence type="ECO:0000256" key="4">
    <source>
        <dbReference type="ARBA" id="ARBA00022692"/>
    </source>
</evidence>
<accession>A0A2M9AAD7</accession>
<evidence type="ECO:0000256" key="6">
    <source>
        <dbReference type="ARBA" id="ARBA00023136"/>
    </source>
</evidence>
<dbReference type="PANTHER" id="PTHR32243">
    <property type="entry name" value="MALTOSE TRANSPORT SYSTEM PERMEASE-RELATED"/>
    <property type="match status" value="1"/>
</dbReference>
<organism evidence="9 10">
    <name type="scientific">Hallerella succinigenes</name>
    <dbReference type="NCBI Taxonomy" id="1896222"/>
    <lineage>
        <taxon>Bacteria</taxon>
        <taxon>Pseudomonadati</taxon>
        <taxon>Fibrobacterota</taxon>
        <taxon>Fibrobacteria</taxon>
        <taxon>Fibrobacterales</taxon>
        <taxon>Fibrobacteraceae</taxon>
        <taxon>Hallerella</taxon>
    </lineage>
</organism>
<feature type="transmembrane region" description="Helical" evidence="7">
    <location>
        <begin position="544"/>
        <end position="569"/>
    </location>
</feature>
<keyword evidence="10" id="KW-1185">Reference proteome</keyword>
<feature type="transmembrane region" description="Helical" evidence="7">
    <location>
        <begin position="581"/>
        <end position="603"/>
    </location>
</feature>
<dbReference type="PANTHER" id="PTHR32243:SF18">
    <property type="entry name" value="INNER MEMBRANE ABC TRANSPORTER PERMEASE PROTEIN YCJP"/>
    <property type="match status" value="1"/>
</dbReference>
<dbReference type="RefSeq" id="WP_100426547.1">
    <property type="nucleotide sequence ID" value="NZ_PGEX01000001.1"/>
</dbReference>
<feature type="transmembrane region" description="Helical" evidence="7">
    <location>
        <begin position="682"/>
        <end position="703"/>
    </location>
</feature>
<dbReference type="InterPro" id="IPR050901">
    <property type="entry name" value="BP-dep_ABC_trans_perm"/>
</dbReference>
<evidence type="ECO:0000256" key="5">
    <source>
        <dbReference type="ARBA" id="ARBA00022989"/>
    </source>
</evidence>
<evidence type="ECO:0000313" key="10">
    <source>
        <dbReference type="Proteomes" id="UP000231134"/>
    </source>
</evidence>
<keyword evidence="4 7" id="KW-0812">Transmembrane</keyword>
<dbReference type="Gene3D" id="1.10.3720.10">
    <property type="entry name" value="MetI-like"/>
    <property type="match status" value="1"/>
</dbReference>
<dbReference type="OrthoDB" id="9810086at2"/>
<comment type="subcellular location">
    <subcellularLocation>
        <location evidence="1 7">Cell membrane</location>
        <topology evidence="1 7">Multi-pass membrane protein</topology>
    </subcellularLocation>
</comment>
<evidence type="ECO:0000256" key="3">
    <source>
        <dbReference type="ARBA" id="ARBA00022475"/>
    </source>
</evidence>
<name>A0A2M9AAD7_9BACT</name>
<feature type="transmembrane region" description="Helical" evidence="7">
    <location>
        <begin position="624"/>
        <end position="646"/>
    </location>
</feature>
<dbReference type="GO" id="GO:0055085">
    <property type="term" value="P:transmembrane transport"/>
    <property type="evidence" value="ECO:0007669"/>
    <property type="project" value="InterPro"/>
</dbReference>
<evidence type="ECO:0000259" key="8">
    <source>
        <dbReference type="PROSITE" id="PS50928"/>
    </source>
</evidence>
<comment type="caution">
    <text evidence="9">The sequence shown here is derived from an EMBL/GenBank/DDBJ whole genome shotgun (WGS) entry which is preliminary data.</text>
</comment>
<dbReference type="Pfam" id="PF00528">
    <property type="entry name" value="BPD_transp_1"/>
    <property type="match status" value="1"/>
</dbReference>
<dbReference type="InterPro" id="IPR000515">
    <property type="entry name" value="MetI-like"/>
</dbReference>
<reference evidence="9 10" key="1">
    <citation type="submission" date="2017-11" db="EMBL/GenBank/DDBJ databases">
        <title>Animal gut microbial communities from fecal samples from Wisconsin, USA.</title>
        <authorList>
            <person name="Neumann A."/>
        </authorList>
    </citation>
    <scope>NUCLEOTIDE SEQUENCE [LARGE SCALE GENOMIC DNA]</scope>
    <source>
        <strain evidence="9 10">UWS3</strain>
    </source>
</reference>
<dbReference type="Proteomes" id="UP000231134">
    <property type="component" value="Unassembled WGS sequence"/>
</dbReference>
<evidence type="ECO:0000256" key="7">
    <source>
        <dbReference type="RuleBase" id="RU363032"/>
    </source>
</evidence>
<evidence type="ECO:0000256" key="1">
    <source>
        <dbReference type="ARBA" id="ARBA00004651"/>
    </source>
</evidence>
<dbReference type="PROSITE" id="PS50928">
    <property type="entry name" value="ABC_TM1"/>
    <property type="match status" value="1"/>
</dbReference>
<dbReference type="EMBL" id="PGEX01000001">
    <property type="protein sequence ID" value="PJJ42701.1"/>
    <property type="molecule type" value="Genomic_DNA"/>
</dbReference>
<dbReference type="AlphaFoldDB" id="A0A2M9AAD7"/>
<keyword evidence="6 7" id="KW-0472">Membrane</keyword>
<feature type="domain" description="ABC transmembrane type-1" evidence="8">
    <location>
        <begin position="506"/>
        <end position="703"/>
    </location>
</feature>
<gene>
    <name evidence="9" type="ORF">BGX16_2743</name>
</gene>
<protein>
    <submittedName>
        <fullName evidence="9">ABC-type glycerol-3-phosphate transport system permease component</fullName>
    </submittedName>
</protein>
<sequence length="727" mass="82212">MVKFVAWAFALLNVAPILWMVWSSLLGSSEIQQGEIFPAPYPNDVVFFEKTQNRSVVAATLHGQIYHYENKDLRPSFRQKLDLQAVSVNYVLSDSSLYAFSPDEGLMKINLSKMRVDHKWNWSDFEKSFKQYDFSTFRYVANQTPEGEFARLGALLDTVPLIENSDMTFATLFKRSFPRDSSVMESLNMILNSTESLSKVIAIWQKKTDWVNPAINKLFKKRFRFTKENRELFRWCLAERIPTPLTIYRRIPWSSIWVDRVPASDHGVSIASAGDVLCVGMWWESFPGIAIVNKKTGKIGWVTPQTGLPSSSVQRILRVSEKEVLVSHDQGFSLIDVQSEKVKANYLFGESGLPFYNGRDMRLSIVSRSSMLFACGREIVFFDFRAGHAVKRLYGDAHLFQSDISVIKSFGNRVFFGLSNGFVEMNLWDLLNEGSEQKTYSVDGTATSLFFDNGILLVGMQEGKLANIDLASGKAVVKEQLPSGGLYLHWRNYEDLWRTIPFGTFLSNSLLICCSTVLICLILGSLAGYGLARASFRLYRFMNVGLIWSQVIPNVLFLIPAFLIASYLQLHSSIHILNTRWGIIVLYSALFLPMATWILQNFFRSVPREIEEAALLDGCTPFTAFFRVIVPSSLPGILTTGIYVFILAWDELMFAWVFSMDVSTATIPVGMRLFFGQFATRYDLVMAAATLSTLPVMILFMIVQRRLISGFPGGRAVAARNAGKKVR</sequence>
<dbReference type="InterPro" id="IPR035906">
    <property type="entry name" value="MetI-like_sf"/>
</dbReference>
<dbReference type="CDD" id="cd06261">
    <property type="entry name" value="TM_PBP2"/>
    <property type="match status" value="1"/>
</dbReference>
<feature type="transmembrane region" description="Helical" evidence="7">
    <location>
        <begin position="652"/>
        <end position="675"/>
    </location>
</feature>
<dbReference type="InterPro" id="IPR011047">
    <property type="entry name" value="Quinoprotein_ADH-like_sf"/>
</dbReference>
<dbReference type="SUPFAM" id="SSF50998">
    <property type="entry name" value="Quinoprotein alcohol dehydrogenase-like"/>
    <property type="match status" value="1"/>
</dbReference>
<keyword evidence="5 7" id="KW-1133">Transmembrane helix</keyword>
<comment type="similarity">
    <text evidence="7">Belongs to the binding-protein-dependent transport system permease family.</text>
</comment>